<dbReference type="Gene3D" id="2.70.170.10">
    <property type="entry name" value="Neurotransmitter-gated ion-channel ligand-binding domain"/>
    <property type="match status" value="1"/>
</dbReference>
<evidence type="ECO:0000256" key="1">
    <source>
        <dbReference type="ARBA" id="ARBA00004141"/>
    </source>
</evidence>
<dbReference type="InterPro" id="IPR036734">
    <property type="entry name" value="Neur_chan_lig-bd_sf"/>
</dbReference>
<dbReference type="AlphaFoldDB" id="A0A915JIT7"/>
<keyword evidence="8 11" id="KW-0406">Ion transport</keyword>
<comment type="subcellular location">
    <subcellularLocation>
        <location evidence="2">Cell membrane</location>
    </subcellularLocation>
    <subcellularLocation>
        <location evidence="1">Membrane</location>
        <topology evidence="1">Multi-pass membrane protein</topology>
    </subcellularLocation>
</comment>
<dbReference type="SUPFAM" id="SSF63712">
    <property type="entry name" value="Nicotinic receptor ligand binding domain-like"/>
    <property type="match status" value="1"/>
</dbReference>
<evidence type="ECO:0000259" key="12">
    <source>
        <dbReference type="Pfam" id="PF02931"/>
    </source>
</evidence>
<reference evidence="15" key="1">
    <citation type="submission" date="2022-11" db="UniProtKB">
        <authorList>
            <consortium name="WormBaseParasite"/>
        </authorList>
    </citation>
    <scope>IDENTIFICATION</scope>
</reference>
<dbReference type="GO" id="GO:0004888">
    <property type="term" value="F:transmembrane signaling receptor activity"/>
    <property type="evidence" value="ECO:0007669"/>
    <property type="project" value="InterPro"/>
</dbReference>
<dbReference type="PANTHER" id="PTHR18945">
    <property type="entry name" value="NEUROTRANSMITTER GATED ION CHANNEL"/>
    <property type="match status" value="1"/>
</dbReference>
<dbReference type="WBParaSite" id="nRc.2.0.1.t26069-RA">
    <property type="protein sequence ID" value="nRc.2.0.1.t26069-RA"/>
    <property type="gene ID" value="nRc.2.0.1.g26069"/>
</dbReference>
<organism evidence="14 15">
    <name type="scientific">Romanomermis culicivorax</name>
    <name type="common">Nematode worm</name>
    <dbReference type="NCBI Taxonomy" id="13658"/>
    <lineage>
        <taxon>Eukaryota</taxon>
        <taxon>Metazoa</taxon>
        <taxon>Ecdysozoa</taxon>
        <taxon>Nematoda</taxon>
        <taxon>Enoplea</taxon>
        <taxon>Dorylaimia</taxon>
        <taxon>Mermithida</taxon>
        <taxon>Mermithoidea</taxon>
        <taxon>Mermithidae</taxon>
        <taxon>Romanomermis</taxon>
    </lineage>
</organism>
<dbReference type="InterPro" id="IPR018000">
    <property type="entry name" value="Neurotransmitter_ion_chnl_CS"/>
</dbReference>
<evidence type="ECO:0000256" key="7">
    <source>
        <dbReference type="ARBA" id="ARBA00022989"/>
    </source>
</evidence>
<dbReference type="InterPro" id="IPR006028">
    <property type="entry name" value="GABAA/Glycine_rcpt"/>
</dbReference>
<evidence type="ECO:0000256" key="5">
    <source>
        <dbReference type="ARBA" id="ARBA00022692"/>
    </source>
</evidence>
<evidence type="ECO:0000313" key="15">
    <source>
        <dbReference type="WBParaSite" id="nRc.2.0.1.t26069-RA"/>
    </source>
</evidence>
<dbReference type="PROSITE" id="PS00236">
    <property type="entry name" value="NEUROTR_ION_CHANNEL"/>
    <property type="match status" value="1"/>
</dbReference>
<dbReference type="SUPFAM" id="SSF90112">
    <property type="entry name" value="Neurotransmitter-gated ion-channel transmembrane pore"/>
    <property type="match status" value="1"/>
</dbReference>
<keyword evidence="14" id="KW-1185">Reference proteome</keyword>
<feature type="domain" description="Neurotransmitter-gated ion-channel transmembrane" evidence="13">
    <location>
        <begin position="264"/>
        <end position="358"/>
    </location>
</feature>
<dbReference type="InterPro" id="IPR006201">
    <property type="entry name" value="Neur_channel"/>
</dbReference>
<evidence type="ECO:0000256" key="4">
    <source>
        <dbReference type="ARBA" id="ARBA00022475"/>
    </source>
</evidence>
<comment type="caution">
    <text evidence="11">Lacks conserved residue(s) required for the propagation of feature annotation.</text>
</comment>
<name>A0A915JIT7_ROMCU</name>
<keyword evidence="9 11" id="KW-0472">Membrane</keyword>
<accession>A0A915JIT7</accession>
<dbReference type="InterPro" id="IPR006202">
    <property type="entry name" value="Neur_chan_lig-bd"/>
</dbReference>
<dbReference type="InterPro" id="IPR006029">
    <property type="entry name" value="Neurotrans-gated_channel_TM"/>
</dbReference>
<dbReference type="InterPro" id="IPR036719">
    <property type="entry name" value="Neuro-gated_channel_TM_sf"/>
</dbReference>
<dbReference type="PRINTS" id="PR00253">
    <property type="entry name" value="GABAARECEPTR"/>
</dbReference>
<feature type="transmembrane region" description="Helical" evidence="11">
    <location>
        <begin position="290"/>
        <end position="307"/>
    </location>
</feature>
<dbReference type="CDD" id="cd19049">
    <property type="entry name" value="LGIC_TM_anion"/>
    <property type="match status" value="1"/>
</dbReference>
<evidence type="ECO:0000256" key="3">
    <source>
        <dbReference type="ARBA" id="ARBA00022448"/>
    </source>
</evidence>
<sequence length="453" mass="51780">MTFDLKTILALLNTLFLCTDARRTPAAKKNAVSIRTKNAPALGAHCINDSEILHILKSNKAYSRYKLPEPMVLVRIEMWIQEVTAVNEATQDFTVDLYINEMWRDPALRFDHKNPCKKTLTLDYTVREEIWTPNTVFINSKSAEIHKSPFMNIFLMLYANGTVWTNYRLKLTGPCDMDLKTFPMDTQKCLLTFESYNYNNEEVQMIWNPSNPISLQGKAMLPDFFLRNTTPHHKSAQYAAGYWDELSAIFYFERRYGWYILQGYLPTYLTVFISWISFYLGTKAMPARTMLGVNALLAITLQFGNIIKNLPRVSYVKAIDVWMLSGMTFVFASLLELAVIGYLSKKQEALDAAAAARKSRETSPMRWTRTCSLFDEQRPKYLALATTQLVNNDACVLKQQPPMPPLDNSPRLRCVSLGRKTGGSNGDDGVLNARWFAATAYESSKHFRVTAFK</sequence>
<comment type="similarity">
    <text evidence="11">Belongs to the ligand-gated ion channel (TC 1.A.9) family.</text>
</comment>
<feature type="chain" id="PRO_5038159407" evidence="11">
    <location>
        <begin position="22"/>
        <end position="453"/>
    </location>
</feature>
<evidence type="ECO:0000256" key="11">
    <source>
        <dbReference type="RuleBase" id="RU000687"/>
    </source>
</evidence>
<dbReference type="Pfam" id="PF02932">
    <property type="entry name" value="Neur_chan_memb"/>
    <property type="match status" value="1"/>
</dbReference>
<feature type="transmembrane region" description="Helical" evidence="11">
    <location>
        <begin position="256"/>
        <end position="278"/>
    </location>
</feature>
<feature type="domain" description="Neurotransmitter-gated ion-channel ligand-binding" evidence="12">
    <location>
        <begin position="58"/>
        <end position="255"/>
    </location>
</feature>
<evidence type="ECO:0000256" key="9">
    <source>
        <dbReference type="ARBA" id="ARBA00023136"/>
    </source>
</evidence>
<keyword evidence="3 11" id="KW-0813">Transport</keyword>
<dbReference type="CDD" id="cd18990">
    <property type="entry name" value="LGIC_ECD_GABAAR"/>
    <property type="match status" value="1"/>
</dbReference>
<proteinExistence type="inferred from homology"/>
<dbReference type="Pfam" id="PF02931">
    <property type="entry name" value="Neur_chan_LBD"/>
    <property type="match status" value="1"/>
</dbReference>
<evidence type="ECO:0000256" key="2">
    <source>
        <dbReference type="ARBA" id="ARBA00004236"/>
    </source>
</evidence>
<keyword evidence="6 11" id="KW-0732">Signal</keyword>
<evidence type="ECO:0000256" key="8">
    <source>
        <dbReference type="ARBA" id="ARBA00023065"/>
    </source>
</evidence>
<dbReference type="Proteomes" id="UP000887565">
    <property type="component" value="Unplaced"/>
</dbReference>
<dbReference type="InterPro" id="IPR038050">
    <property type="entry name" value="Neuro_actylchol_rec"/>
</dbReference>
<keyword evidence="10 11" id="KW-0407">Ion channel</keyword>
<feature type="signal peptide" evidence="11">
    <location>
        <begin position="1"/>
        <end position="21"/>
    </location>
</feature>
<evidence type="ECO:0000256" key="10">
    <source>
        <dbReference type="ARBA" id="ARBA00023303"/>
    </source>
</evidence>
<keyword evidence="5 11" id="KW-0812">Transmembrane</keyword>
<feature type="transmembrane region" description="Helical" evidence="11">
    <location>
        <begin position="319"/>
        <end position="343"/>
    </location>
</feature>
<evidence type="ECO:0000259" key="13">
    <source>
        <dbReference type="Pfam" id="PF02932"/>
    </source>
</evidence>
<keyword evidence="4" id="KW-1003">Cell membrane</keyword>
<evidence type="ECO:0000256" key="6">
    <source>
        <dbReference type="ARBA" id="ARBA00022729"/>
    </source>
</evidence>
<dbReference type="GO" id="GO:0005886">
    <property type="term" value="C:plasma membrane"/>
    <property type="evidence" value="ECO:0007669"/>
    <property type="project" value="UniProtKB-SubCell"/>
</dbReference>
<dbReference type="Gene3D" id="1.20.58.390">
    <property type="entry name" value="Neurotransmitter-gated ion-channel transmembrane domain"/>
    <property type="match status" value="1"/>
</dbReference>
<keyword evidence="7 11" id="KW-1133">Transmembrane helix</keyword>
<evidence type="ECO:0000313" key="14">
    <source>
        <dbReference type="Proteomes" id="UP000887565"/>
    </source>
</evidence>
<dbReference type="PRINTS" id="PR00252">
    <property type="entry name" value="NRIONCHANNEL"/>
</dbReference>
<protein>
    <submittedName>
        <fullName evidence="15">Ligand-gated ion channel 50</fullName>
    </submittedName>
</protein>
<dbReference type="GO" id="GO:0005230">
    <property type="term" value="F:extracellular ligand-gated monoatomic ion channel activity"/>
    <property type="evidence" value="ECO:0007669"/>
    <property type="project" value="InterPro"/>
</dbReference>